<evidence type="ECO:0000256" key="4">
    <source>
        <dbReference type="ARBA" id="ARBA00023136"/>
    </source>
</evidence>
<dbReference type="RefSeq" id="WP_062165192.1">
    <property type="nucleotide sequence ID" value="NZ_AP014690.1"/>
</dbReference>
<name>A0AAN4R319_9PROT</name>
<dbReference type="GO" id="GO:0016020">
    <property type="term" value="C:membrane"/>
    <property type="evidence" value="ECO:0007669"/>
    <property type="project" value="UniProtKB-SubCell"/>
</dbReference>
<keyword evidence="4 5" id="KW-0472">Membrane</keyword>
<reference evidence="6 7" key="1">
    <citation type="submission" date="2019-07" db="EMBL/GenBank/DDBJ databases">
        <title>Whole genome shotgun sequence of Asaia bogorensis NBRC 16594.</title>
        <authorList>
            <person name="Hosoyama A."/>
            <person name="Uohara A."/>
            <person name="Ohji S."/>
            <person name="Ichikawa N."/>
        </authorList>
    </citation>
    <scope>NUCLEOTIDE SEQUENCE [LARGE SCALE GENOMIC DNA]</scope>
    <source>
        <strain evidence="6 7">NBRC 16594</strain>
    </source>
</reference>
<feature type="transmembrane region" description="Helical" evidence="5">
    <location>
        <begin position="35"/>
        <end position="54"/>
    </location>
</feature>
<evidence type="ECO:0000256" key="1">
    <source>
        <dbReference type="ARBA" id="ARBA00004141"/>
    </source>
</evidence>
<organism evidence="6 7">
    <name type="scientific">Asaia bogorensis NBRC 16594</name>
    <dbReference type="NCBI Taxonomy" id="1231624"/>
    <lineage>
        <taxon>Bacteria</taxon>
        <taxon>Pseudomonadati</taxon>
        <taxon>Pseudomonadota</taxon>
        <taxon>Alphaproteobacteria</taxon>
        <taxon>Acetobacterales</taxon>
        <taxon>Acetobacteraceae</taxon>
        <taxon>Asaia</taxon>
    </lineage>
</organism>
<dbReference type="SUPFAM" id="SSF161098">
    <property type="entry name" value="MetI-like"/>
    <property type="match status" value="1"/>
</dbReference>
<gene>
    <name evidence="6" type="ORF">ABO01nite_00730</name>
</gene>
<protein>
    <submittedName>
        <fullName evidence="6">Uncharacterized protein</fullName>
    </submittedName>
</protein>
<comment type="caution">
    <text evidence="6">The sequence shown here is derived from an EMBL/GenBank/DDBJ whole genome shotgun (WGS) entry which is preliminary data.</text>
</comment>
<dbReference type="EMBL" id="BJVS01000001">
    <property type="protein sequence ID" value="GEL52066.1"/>
    <property type="molecule type" value="Genomic_DNA"/>
</dbReference>
<evidence type="ECO:0000313" key="6">
    <source>
        <dbReference type="EMBL" id="GEL52066.1"/>
    </source>
</evidence>
<dbReference type="AlphaFoldDB" id="A0AAN4R319"/>
<dbReference type="InterPro" id="IPR035906">
    <property type="entry name" value="MetI-like_sf"/>
</dbReference>
<evidence type="ECO:0000256" key="2">
    <source>
        <dbReference type="ARBA" id="ARBA00022692"/>
    </source>
</evidence>
<accession>A0AAN4R319</accession>
<keyword evidence="2 5" id="KW-0812">Transmembrane</keyword>
<proteinExistence type="predicted"/>
<feature type="transmembrane region" description="Helical" evidence="5">
    <location>
        <begin position="119"/>
        <end position="139"/>
    </location>
</feature>
<dbReference type="GeneID" id="78227273"/>
<evidence type="ECO:0000256" key="3">
    <source>
        <dbReference type="ARBA" id="ARBA00022989"/>
    </source>
</evidence>
<dbReference type="Proteomes" id="UP000321287">
    <property type="component" value="Unassembled WGS sequence"/>
</dbReference>
<keyword evidence="3 5" id="KW-1133">Transmembrane helix</keyword>
<keyword evidence="7" id="KW-1185">Reference proteome</keyword>
<sequence>MSLAALALVAGWATCLILLAVLSRGASRLTGFFHLNTIFTHSAYAAAIAALWLGSEASHWPHYSGWFLSGFLTAPFCILPICQRLAGKVAGLTRAASGLGAGPRARLRLLWFPLLRGPILLSGLISLATLTSCLILGRFTHV</sequence>
<feature type="transmembrane region" description="Helical" evidence="5">
    <location>
        <begin position="66"/>
        <end position="86"/>
    </location>
</feature>
<evidence type="ECO:0000256" key="5">
    <source>
        <dbReference type="SAM" id="Phobius"/>
    </source>
</evidence>
<dbReference type="KEGG" id="abg:Asbog_02255"/>
<evidence type="ECO:0000313" key="7">
    <source>
        <dbReference type="Proteomes" id="UP000321287"/>
    </source>
</evidence>
<comment type="subcellular location">
    <subcellularLocation>
        <location evidence="1">Membrane</location>
        <topology evidence="1">Multi-pass membrane protein</topology>
    </subcellularLocation>
</comment>